<evidence type="ECO:0000313" key="3">
    <source>
        <dbReference type="Proteomes" id="UP000627292"/>
    </source>
</evidence>
<feature type="domain" description="Outer membrane protein beta-barrel" evidence="1">
    <location>
        <begin position="384"/>
        <end position="734"/>
    </location>
</feature>
<dbReference type="SUPFAM" id="SSF56935">
    <property type="entry name" value="Porins"/>
    <property type="match status" value="1"/>
</dbReference>
<evidence type="ECO:0000259" key="1">
    <source>
        <dbReference type="Pfam" id="PF14905"/>
    </source>
</evidence>
<name>A0A917IUL6_9BACT</name>
<comment type="caution">
    <text evidence="2">The sequence shown here is derived from an EMBL/GenBank/DDBJ whole genome shotgun (WGS) entry which is preliminary data.</text>
</comment>
<keyword evidence="3" id="KW-1185">Reference proteome</keyword>
<proteinExistence type="predicted"/>
<reference evidence="2" key="1">
    <citation type="journal article" date="2014" name="Int. J. Syst. Evol. Microbiol.">
        <title>Complete genome sequence of Corynebacterium casei LMG S-19264T (=DSM 44701T), isolated from a smear-ripened cheese.</title>
        <authorList>
            <consortium name="US DOE Joint Genome Institute (JGI-PGF)"/>
            <person name="Walter F."/>
            <person name="Albersmeier A."/>
            <person name="Kalinowski J."/>
            <person name="Ruckert C."/>
        </authorList>
    </citation>
    <scope>NUCLEOTIDE SEQUENCE</scope>
    <source>
        <strain evidence="2">CGMCC 1.15290</strain>
    </source>
</reference>
<dbReference type="Pfam" id="PF14905">
    <property type="entry name" value="OMP_b-brl_3"/>
    <property type="match status" value="1"/>
</dbReference>
<dbReference type="Proteomes" id="UP000627292">
    <property type="component" value="Unassembled WGS sequence"/>
</dbReference>
<accession>A0A917IUL6</accession>
<dbReference type="InterPro" id="IPR041700">
    <property type="entry name" value="OMP_b-brl_3"/>
</dbReference>
<protein>
    <recommendedName>
        <fullName evidence="1">Outer membrane protein beta-barrel domain-containing protein</fullName>
    </recommendedName>
</protein>
<gene>
    <name evidence="2" type="ORF">GCM10011379_14690</name>
</gene>
<dbReference type="SUPFAM" id="SSF49464">
    <property type="entry name" value="Carboxypeptidase regulatory domain-like"/>
    <property type="match status" value="1"/>
</dbReference>
<reference evidence="2" key="2">
    <citation type="submission" date="2020-09" db="EMBL/GenBank/DDBJ databases">
        <authorList>
            <person name="Sun Q."/>
            <person name="Zhou Y."/>
        </authorList>
    </citation>
    <scope>NUCLEOTIDE SEQUENCE</scope>
    <source>
        <strain evidence="2">CGMCC 1.15290</strain>
    </source>
</reference>
<dbReference type="AlphaFoldDB" id="A0A917IUL6"/>
<dbReference type="EMBL" id="BMIB01000002">
    <property type="protein sequence ID" value="GGH63600.1"/>
    <property type="molecule type" value="Genomic_DNA"/>
</dbReference>
<organism evidence="2 3">
    <name type="scientific">Filimonas zeae</name>
    <dbReference type="NCBI Taxonomy" id="1737353"/>
    <lineage>
        <taxon>Bacteria</taxon>
        <taxon>Pseudomonadati</taxon>
        <taxon>Bacteroidota</taxon>
        <taxon>Chitinophagia</taxon>
        <taxon>Chitinophagales</taxon>
        <taxon>Chitinophagaceae</taxon>
        <taxon>Filimonas</taxon>
    </lineage>
</organism>
<evidence type="ECO:0000313" key="2">
    <source>
        <dbReference type="EMBL" id="GGH63600.1"/>
    </source>
</evidence>
<dbReference type="InterPro" id="IPR008969">
    <property type="entry name" value="CarboxyPept-like_regulatory"/>
</dbReference>
<sequence length="922" mass="101766">MGKVHDSTGTAIINASVTLIADKDTIKIRTGEDGAFNYAKLKGVGVVVIITAPDYEADTALYSFDKNRQIDVGTVMLRPAYNVLKEVIVKSKPNPVKIMQDTVEFNAAAFRVIEGDNVADLIKQFQGVEVDDSYNMHFMGEDVVKIRVNGKDFFTSNVKDFLAKLPAEIVSKIQIIDDYGDLANFTGIKSGTSRKMLNVVTKPGMDRGDFGSFSVTAGTNKQIGTANELNIWKGEKQTGLGGMYMRQDNGAGQSENGGFSVNHRGKLREKGNFSFNYNTNQGNNDYLNEQAVETVSSIGTYYNNSVNQGKSSNSGHSLYSEFTARGDKTFLNGTVRLGYNQTQTHSNVLNRQSGVVKQDFNNLSNSSNRSPDIHAGFSLSGKTRKGKVLTAHLGFFRTAQYSSQLIRTQTLYYDQQNDQLLKDSVLSRNIEGRDVSKGFDFSTNYTLMLHKDSVKKSSSNMMFQYSMALTSAENTSATYVLDAPAVKYGFVDSLSAAFTSVFVKQAIGINYYYNAAKTRVLIGVTARPVILSNRYVYLNQRIHNNNFNYAPNFSYSRVINQGKTLSVSYNGDNNSPSPAQLQPVRNTQNLQNIVIGNPDLKSYFQHNVRADYRYAPVKTGISYFASANASATQNEIVQNVIIIPDTLGSYKQETRMENANGSWNANGNYSVTIPIQQNKHWITYDGNIGLSNRVVFVNNTRYFNKGVDISQTISGHVNLKKLNLSGKLNYTRSSNNNINGVLSRAGAGMPVMLNPGQFASTSFYTSQRVTAEARGRMRLENFGFDADASYTYSANTNADVANGNRYLTTIALGLKSDVTLKKRFNMSVAASKRINTGYALANTNPFLLGFTVAYQMLKNRNLRLGITGSDLLAQGNLVARQVYGNSIIDSRNNVVTRVFTLGAWYNVSNFGKGGRHIRVDPD</sequence>